<evidence type="ECO:0000256" key="1">
    <source>
        <dbReference type="ARBA" id="ARBA00023015"/>
    </source>
</evidence>
<proteinExistence type="predicted"/>
<evidence type="ECO:0000256" key="3">
    <source>
        <dbReference type="ARBA" id="ARBA00023163"/>
    </source>
</evidence>
<gene>
    <name evidence="5" type="ORF">GCM10009799_40760</name>
</gene>
<dbReference type="PANTHER" id="PTHR46796">
    <property type="entry name" value="HTH-TYPE TRANSCRIPTIONAL ACTIVATOR RHAS-RELATED"/>
    <property type="match status" value="1"/>
</dbReference>
<protein>
    <recommendedName>
        <fullName evidence="4">HTH araC/xylS-type domain-containing protein</fullName>
    </recommendedName>
</protein>
<dbReference type="SMART" id="SM00342">
    <property type="entry name" value="HTH_ARAC"/>
    <property type="match status" value="1"/>
</dbReference>
<keyword evidence="3" id="KW-0804">Transcription</keyword>
<dbReference type="Pfam" id="PF12833">
    <property type="entry name" value="HTH_18"/>
    <property type="match status" value="1"/>
</dbReference>
<evidence type="ECO:0000313" key="6">
    <source>
        <dbReference type="Proteomes" id="UP001501585"/>
    </source>
</evidence>
<evidence type="ECO:0000256" key="2">
    <source>
        <dbReference type="ARBA" id="ARBA00023125"/>
    </source>
</evidence>
<dbReference type="InterPro" id="IPR009057">
    <property type="entry name" value="Homeodomain-like_sf"/>
</dbReference>
<sequence length="291" mass="32008">MAGSLIKPHLVHLSGSGAELGHAVVERDVERAAGKTATAPPPVGPASHVLVVHAGTSTHLRWSADGRACRERFHRGQSLINPAGWAARPRWEEDVELMLVALDPTWLERLAEEGGAHRAFELVPRFHLSDPLLAMMVERLVTEYERPEPVDALYVQALVQAVAAHVVRMSSERSATPPRVGGLSPRRMAHVEDYINAHLRDRLRLEDLADAAGLSSSHFTRAFRASTGQSPHQYVLRLRLDRARRALQATGDSIAHIAEATGFADQSHLTRTMRRHLGITPSALRAARSNR</sequence>
<feature type="domain" description="HTH araC/xylS-type" evidence="4">
    <location>
        <begin position="189"/>
        <end position="287"/>
    </location>
</feature>
<keyword evidence="1" id="KW-0805">Transcription regulation</keyword>
<dbReference type="InterPro" id="IPR018060">
    <property type="entry name" value="HTH_AraC"/>
</dbReference>
<evidence type="ECO:0000313" key="5">
    <source>
        <dbReference type="EMBL" id="GAA2008854.1"/>
    </source>
</evidence>
<dbReference type="InterPro" id="IPR050204">
    <property type="entry name" value="AraC_XylS_family_regulators"/>
</dbReference>
<keyword evidence="6" id="KW-1185">Reference proteome</keyword>
<comment type="caution">
    <text evidence="5">The sequence shown here is derived from an EMBL/GenBank/DDBJ whole genome shotgun (WGS) entry which is preliminary data.</text>
</comment>
<keyword evidence="2" id="KW-0238">DNA-binding</keyword>
<organism evidence="5 6">
    <name type="scientific">Nocardiopsis rhodophaea</name>
    <dbReference type="NCBI Taxonomy" id="280238"/>
    <lineage>
        <taxon>Bacteria</taxon>
        <taxon>Bacillati</taxon>
        <taxon>Actinomycetota</taxon>
        <taxon>Actinomycetes</taxon>
        <taxon>Streptosporangiales</taxon>
        <taxon>Nocardiopsidaceae</taxon>
        <taxon>Nocardiopsis</taxon>
    </lineage>
</organism>
<dbReference type="SUPFAM" id="SSF46689">
    <property type="entry name" value="Homeodomain-like"/>
    <property type="match status" value="2"/>
</dbReference>
<name>A0ABN2TI57_9ACTN</name>
<accession>A0ABN2TI57</accession>
<reference evidence="5 6" key="1">
    <citation type="journal article" date="2019" name="Int. J. Syst. Evol. Microbiol.">
        <title>The Global Catalogue of Microorganisms (GCM) 10K type strain sequencing project: providing services to taxonomists for standard genome sequencing and annotation.</title>
        <authorList>
            <consortium name="The Broad Institute Genomics Platform"/>
            <consortium name="The Broad Institute Genome Sequencing Center for Infectious Disease"/>
            <person name="Wu L."/>
            <person name="Ma J."/>
        </authorList>
    </citation>
    <scope>NUCLEOTIDE SEQUENCE [LARGE SCALE GENOMIC DNA]</scope>
    <source>
        <strain evidence="5 6">JCM 15313</strain>
    </source>
</reference>
<dbReference type="Proteomes" id="UP001501585">
    <property type="component" value="Unassembled WGS sequence"/>
</dbReference>
<dbReference type="RefSeq" id="WP_344164479.1">
    <property type="nucleotide sequence ID" value="NZ_BAAAPC010000019.1"/>
</dbReference>
<evidence type="ECO:0000259" key="4">
    <source>
        <dbReference type="PROSITE" id="PS01124"/>
    </source>
</evidence>
<dbReference type="Gene3D" id="1.10.10.60">
    <property type="entry name" value="Homeodomain-like"/>
    <property type="match status" value="1"/>
</dbReference>
<dbReference type="EMBL" id="BAAAPC010000019">
    <property type="protein sequence ID" value="GAA2008854.1"/>
    <property type="molecule type" value="Genomic_DNA"/>
</dbReference>
<dbReference type="PROSITE" id="PS01124">
    <property type="entry name" value="HTH_ARAC_FAMILY_2"/>
    <property type="match status" value="1"/>
</dbReference>
<dbReference type="PANTHER" id="PTHR46796:SF6">
    <property type="entry name" value="ARAC SUBFAMILY"/>
    <property type="match status" value="1"/>
</dbReference>